<feature type="region of interest" description="Disordered" evidence="6">
    <location>
        <begin position="846"/>
        <end position="910"/>
    </location>
</feature>
<feature type="region of interest" description="Disordered" evidence="6">
    <location>
        <begin position="33"/>
        <end position="62"/>
    </location>
</feature>
<evidence type="ECO:0000256" key="4">
    <source>
        <dbReference type="ARBA" id="ARBA00023242"/>
    </source>
</evidence>
<dbReference type="GO" id="GO:1990918">
    <property type="term" value="P:double-strand break repair involved in meiotic recombination"/>
    <property type="evidence" value="ECO:0007669"/>
    <property type="project" value="TreeGrafter"/>
</dbReference>
<protein>
    <submittedName>
        <fullName evidence="7">Uncharacterized protein</fullName>
    </submittedName>
</protein>
<feature type="compositionally biased region" description="Basic and acidic residues" evidence="6">
    <location>
        <begin position="899"/>
        <end position="910"/>
    </location>
</feature>
<comment type="similarity">
    <text evidence="5">Belongs to the Fanconi anemia protein FANCD2 family.</text>
</comment>
<organism evidence="7 8">
    <name type="scientific">Pristionchus entomophagus</name>
    <dbReference type="NCBI Taxonomy" id="358040"/>
    <lineage>
        <taxon>Eukaryota</taxon>
        <taxon>Metazoa</taxon>
        <taxon>Ecdysozoa</taxon>
        <taxon>Nematoda</taxon>
        <taxon>Chromadorea</taxon>
        <taxon>Rhabditida</taxon>
        <taxon>Rhabditina</taxon>
        <taxon>Diplogasteromorpha</taxon>
        <taxon>Diplogasteroidea</taxon>
        <taxon>Neodiplogasteridae</taxon>
        <taxon>Pristionchus</taxon>
    </lineage>
</organism>
<feature type="compositionally biased region" description="Acidic residues" evidence="6">
    <location>
        <begin position="1420"/>
        <end position="1434"/>
    </location>
</feature>
<dbReference type="GO" id="GO:0000793">
    <property type="term" value="C:condensed chromosome"/>
    <property type="evidence" value="ECO:0007669"/>
    <property type="project" value="TreeGrafter"/>
</dbReference>
<feature type="region of interest" description="Disordered" evidence="6">
    <location>
        <begin position="1402"/>
        <end position="1454"/>
    </location>
</feature>
<sequence>MADDSFDFEQDFDENASTKVIVSKDDEWESYREGLRQFSQRSQGGAPPPEDEGEEIESRSDFERSLKEEHGVGLRRGEDGKEYFYLSRHMNHLSFVNHLNAVLSHGKDDKFMEEFRNSIDGRLILFLYFKPMKSRHGEQDTLWKALLLCRETQNKAFELLMEEMQKLGKDHTSESRELALVAVSHIRFLDCVFDSKIIFESVFDRDFHKWKPCVRDELIQAIPEIFGDIVSQNDAAMSLVTLIESPVEEEPNEFQISILNSLKLLTTGKEEATEIRTKLIKRMNKMEARAAIEIVNMVMDGLDTNDLATLHEILTLFSLHFKLSFQRTLGTKNKKTVDDVTIGIGAKIGRFVQLSGNKCWKVIGPFFRSLTSETERSENGEEENQQIREWRIFDAILCISLMSIEGCPPSITAALKSQITDDSREEGFLEEKFSKIFEMNKFCLLHFPSFLRLSRYLLWSPLDSLNHFSTFIYYSLFRSLEKKRKETLSSMQSHMDKSEREASSVLNCISLIIKKEYGIIKDHVNLIHNAFLSLLSSLSLTCARMMLTVVISICTKDPSQEALKTDVEETSRRLLSSLSIRDQSLGIVCMVMQLKSSLDDENGSNGEEVIHSLLDTLGSATKGSSILRWTLYDEMRLMMQKSSKWKKSDTFLTWAEALEDSFKADFFHERTDRNTHSKTLESDKYVNEECDQWLQVSHDRLVELVPLFGLLKELSVLKCRWKNDEETQEAVNHSFDQFMYTFEANITMCGASAVWNTEKDELLVNSTIFFHLIQWIRTLLNSFCEKEESPLSDDSPLSKLKMKKFSLLFDMEKALQHTIKQLGEVRVPSSIVKDLTLVIYDENAKKPTKKRPATTKEGKKGRKKKKKKGDEEEEVEEEVIVEEERVEEVERMEEDDGEQEGKNGIIDEKRKRLPSSSLNTVFIPFKMGTVVQLMQLQKEKRLGSLHLVDDLLRIVKVALPKKEKKAVPWNTRPSPLDTPSIEYHGDGASIWKYTISSISPIINLFYTSFNYFKELQNSQAIRDSSHDVTNSMSSMLNKSLSLLIEIFTSKDVVNSTEDETGKRANKRRLLMEIVEKAFLKATSSEHESSQSNDAETAVLRFLKDVAESISSIDCAVAVMECCYSIEGRDEEDDKWLGQWCLKYLAREWTIEDGKVQKGSLFKTSVKRLFELYLSYRILEERSVAILWVLTEQLTFLVGDSDKRKSKMDTVSTPIDDFIPQEIIGQKFMTINKETFPVVYRVLFSTLNSTIQSLITTRCNMTIDEQLTIWNKCGSAFCLFSLLLRIPTLRSNGLLVTAAKEGRRFLLLFSKPTGFMSLLEDETTFSQIAEKVLGAIRTMQTGNRTLQNITVYAKANRNEALLKMIPDLRAAGEGWMRSIHSALAFLGCESAFEIGHLKGRNIDGEVINDEEEREEERYDGGEEEGDEEEEIEEERDNSRDRTRDEYEERGGSPAV</sequence>
<dbReference type="Proteomes" id="UP001432027">
    <property type="component" value="Unassembled WGS sequence"/>
</dbReference>
<dbReference type="InterPro" id="IPR029448">
    <property type="entry name" value="FANCD2"/>
</dbReference>
<dbReference type="GO" id="GO:0031573">
    <property type="term" value="P:mitotic intra-S DNA damage checkpoint signaling"/>
    <property type="evidence" value="ECO:0007669"/>
    <property type="project" value="TreeGrafter"/>
</dbReference>
<dbReference type="GO" id="GO:0070182">
    <property type="term" value="F:DNA polymerase binding"/>
    <property type="evidence" value="ECO:0007669"/>
    <property type="project" value="TreeGrafter"/>
</dbReference>
<evidence type="ECO:0000256" key="5">
    <source>
        <dbReference type="ARBA" id="ARBA00093456"/>
    </source>
</evidence>
<dbReference type="GO" id="GO:0005634">
    <property type="term" value="C:nucleus"/>
    <property type="evidence" value="ECO:0007669"/>
    <property type="project" value="UniProtKB-SubCell"/>
</dbReference>
<dbReference type="Pfam" id="PF14631">
    <property type="entry name" value="FancD2"/>
    <property type="match status" value="1"/>
</dbReference>
<feature type="compositionally biased region" description="Acidic residues" evidence="6">
    <location>
        <begin position="871"/>
        <end position="898"/>
    </location>
</feature>
<keyword evidence="3" id="KW-0832">Ubl conjugation</keyword>
<dbReference type="PANTHER" id="PTHR32086:SF0">
    <property type="entry name" value="FANCONI ANEMIA GROUP D2 PROTEIN"/>
    <property type="match status" value="1"/>
</dbReference>
<dbReference type="InterPro" id="IPR016024">
    <property type="entry name" value="ARM-type_fold"/>
</dbReference>
<proteinExistence type="inferred from homology"/>
<keyword evidence="2" id="KW-1017">Isopeptide bond</keyword>
<evidence type="ECO:0000256" key="6">
    <source>
        <dbReference type="SAM" id="MobiDB-lite"/>
    </source>
</evidence>
<evidence type="ECO:0000256" key="1">
    <source>
        <dbReference type="ARBA" id="ARBA00004123"/>
    </source>
</evidence>
<feature type="compositionally biased region" description="Basic residues" evidence="6">
    <location>
        <begin position="846"/>
        <end position="867"/>
    </location>
</feature>
<name>A0AAV5SBH9_9BILA</name>
<dbReference type="GO" id="GO:0036297">
    <property type="term" value="P:interstrand cross-link repair"/>
    <property type="evidence" value="ECO:0007669"/>
    <property type="project" value="TreeGrafter"/>
</dbReference>
<dbReference type="GO" id="GO:0007129">
    <property type="term" value="P:homologous chromosome pairing at meiosis"/>
    <property type="evidence" value="ECO:0007669"/>
    <property type="project" value="TreeGrafter"/>
</dbReference>
<comment type="subcellular location">
    <subcellularLocation>
        <location evidence="1">Nucleus</location>
    </subcellularLocation>
</comment>
<reference evidence="7" key="1">
    <citation type="submission" date="2023-10" db="EMBL/GenBank/DDBJ databases">
        <title>Genome assembly of Pristionchus species.</title>
        <authorList>
            <person name="Yoshida K."/>
            <person name="Sommer R.J."/>
        </authorList>
    </citation>
    <scope>NUCLEOTIDE SEQUENCE</scope>
    <source>
        <strain evidence="7">RS0144</strain>
    </source>
</reference>
<evidence type="ECO:0000313" key="7">
    <source>
        <dbReference type="EMBL" id="GMS80195.1"/>
    </source>
</evidence>
<evidence type="ECO:0000256" key="3">
    <source>
        <dbReference type="ARBA" id="ARBA00022843"/>
    </source>
</evidence>
<dbReference type="SUPFAM" id="SSF48371">
    <property type="entry name" value="ARM repeat"/>
    <property type="match status" value="1"/>
</dbReference>
<evidence type="ECO:0000313" key="8">
    <source>
        <dbReference type="Proteomes" id="UP001432027"/>
    </source>
</evidence>
<keyword evidence="4" id="KW-0539">Nucleus</keyword>
<gene>
    <name evidence="7" type="ORF">PENTCL1PPCAC_2370</name>
</gene>
<keyword evidence="8" id="KW-1185">Reference proteome</keyword>
<dbReference type="EMBL" id="BTSX01000001">
    <property type="protein sequence ID" value="GMS80195.1"/>
    <property type="molecule type" value="Genomic_DNA"/>
</dbReference>
<evidence type="ECO:0000256" key="2">
    <source>
        <dbReference type="ARBA" id="ARBA00022499"/>
    </source>
</evidence>
<comment type="caution">
    <text evidence="7">The sequence shown here is derived from an EMBL/GenBank/DDBJ whole genome shotgun (WGS) entry which is preliminary data.</text>
</comment>
<accession>A0AAV5SBH9</accession>
<dbReference type="PANTHER" id="PTHR32086">
    <property type="entry name" value="FANCONI ANEMIA GROUP D2 PROTEIN"/>
    <property type="match status" value="1"/>
</dbReference>
<feature type="compositionally biased region" description="Basic and acidic residues" evidence="6">
    <location>
        <begin position="1435"/>
        <end position="1454"/>
    </location>
</feature>